<keyword evidence="2" id="KW-1185">Reference proteome</keyword>
<evidence type="ECO:0008006" key="3">
    <source>
        <dbReference type="Google" id="ProtNLM"/>
    </source>
</evidence>
<dbReference type="EMBL" id="JBHSQB010000009">
    <property type="protein sequence ID" value="MFC6097362.1"/>
    <property type="molecule type" value="Genomic_DNA"/>
</dbReference>
<comment type="caution">
    <text evidence="1">The sequence shown here is derived from an EMBL/GenBank/DDBJ whole genome shotgun (WGS) entry which is preliminary data.</text>
</comment>
<dbReference type="Proteomes" id="UP001596287">
    <property type="component" value="Unassembled WGS sequence"/>
</dbReference>
<evidence type="ECO:0000313" key="1">
    <source>
        <dbReference type="EMBL" id="MFC6097362.1"/>
    </source>
</evidence>
<sequence length="398" mass="46764">MKNLFYLLILAFQFCFSQTSNDRVTPIPVKIFGSNYKDFVVIEKNVFAITNGDSLVTWNLDNNDFQFIKKDIATIVKTSKNNIIVGTKKGLILQKNGDVYEKILNIKRPFYKLLIDKNDAVLTISDRGIHHKNKKNYPYNSKISHPYFGDYESFNSFAIPDVAYLDHKNLLWLTYDNGEFGQTILFFDLNTRKFFEGEHLFLESNFNESQYNEKLQKEYPDKIKKVSEDFLFKFPYNLPIYRPIKGICQDEQSNFYFSQSLMHFLLSGGISKYVEVENDFYKNIDLSNVLERKKNSSESSLNFMDVTEYLGPIQYNQYDGKIYYYTDNGFFKILQNDTGLSKEFIFKPTIVWKFGLKGSVGYQMNIKKFEFISEKEMIFLTSFNGIGYYNGKSIKYFQ</sequence>
<accession>A0ABW1PQT2</accession>
<organism evidence="1 2">
    <name type="scientific">Flavobacterium qiangtangense</name>
    <dbReference type="NCBI Taxonomy" id="1442595"/>
    <lineage>
        <taxon>Bacteria</taxon>
        <taxon>Pseudomonadati</taxon>
        <taxon>Bacteroidota</taxon>
        <taxon>Flavobacteriia</taxon>
        <taxon>Flavobacteriales</taxon>
        <taxon>Flavobacteriaceae</taxon>
        <taxon>Flavobacterium</taxon>
    </lineage>
</organism>
<reference evidence="2" key="1">
    <citation type="journal article" date="2019" name="Int. J. Syst. Evol. Microbiol.">
        <title>The Global Catalogue of Microorganisms (GCM) 10K type strain sequencing project: providing services to taxonomists for standard genome sequencing and annotation.</title>
        <authorList>
            <consortium name="The Broad Institute Genomics Platform"/>
            <consortium name="The Broad Institute Genome Sequencing Center for Infectious Disease"/>
            <person name="Wu L."/>
            <person name="Ma J."/>
        </authorList>
    </citation>
    <scope>NUCLEOTIDE SEQUENCE [LARGE SCALE GENOMIC DNA]</scope>
    <source>
        <strain evidence="2">CCUG 49679</strain>
    </source>
</reference>
<protein>
    <recommendedName>
        <fullName evidence="3">6-bladed beta-propeller protein</fullName>
    </recommendedName>
</protein>
<evidence type="ECO:0000313" key="2">
    <source>
        <dbReference type="Proteomes" id="UP001596287"/>
    </source>
</evidence>
<proteinExistence type="predicted"/>
<name>A0ABW1PQT2_9FLAO</name>
<dbReference type="RefSeq" id="WP_379792311.1">
    <property type="nucleotide sequence ID" value="NZ_JBHSQB010000009.1"/>
</dbReference>
<gene>
    <name evidence="1" type="ORF">ACFPVY_11970</name>
</gene>